<gene>
    <name evidence="11" type="ORF">J9253_11505</name>
</gene>
<keyword evidence="3" id="KW-0328">Glycosyltransferase</keyword>
<evidence type="ECO:0000313" key="11">
    <source>
        <dbReference type="EMBL" id="QTR44667.1"/>
    </source>
</evidence>
<evidence type="ECO:0000256" key="6">
    <source>
        <dbReference type="ARBA" id="ARBA00022960"/>
    </source>
</evidence>
<dbReference type="Pfam" id="PF03734">
    <property type="entry name" value="YkuD"/>
    <property type="match status" value="1"/>
</dbReference>
<dbReference type="InterPro" id="IPR005490">
    <property type="entry name" value="LD_TPept_cat_dom"/>
</dbReference>
<dbReference type="Gene3D" id="2.40.440.10">
    <property type="entry name" value="L,D-transpeptidase catalytic domain-like"/>
    <property type="match status" value="1"/>
</dbReference>
<dbReference type="PANTHER" id="PTHR30582">
    <property type="entry name" value="L,D-TRANSPEPTIDASE"/>
    <property type="match status" value="1"/>
</dbReference>
<evidence type="ECO:0000256" key="9">
    <source>
        <dbReference type="PROSITE-ProRule" id="PRU01373"/>
    </source>
</evidence>
<accession>A0ABX7WNL0</accession>
<evidence type="ECO:0000256" key="8">
    <source>
        <dbReference type="ARBA" id="ARBA00023316"/>
    </source>
</evidence>
<evidence type="ECO:0000256" key="5">
    <source>
        <dbReference type="ARBA" id="ARBA00022801"/>
    </source>
</evidence>
<protein>
    <submittedName>
        <fullName evidence="11">L,D-transpeptidase</fullName>
    </submittedName>
</protein>
<dbReference type="InterPro" id="IPR050979">
    <property type="entry name" value="LD-transpeptidase"/>
</dbReference>
<dbReference type="Proteomes" id="UP000672039">
    <property type="component" value="Chromosome"/>
</dbReference>
<dbReference type="EMBL" id="CP072801">
    <property type="protein sequence ID" value="QTR44667.1"/>
    <property type="molecule type" value="Genomic_DNA"/>
</dbReference>
<dbReference type="PANTHER" id="PTHR30582:SF24">
    <property type="entry name" value="L,D-TRANSPEPTIDASE ERFK_SRFK-RELATED"/>
    <property type="match status" value="1"/>
</dbReference>
<feature type="active site" description="Proton donor/acceptor" evidence="9">
    <location>
        <position position="161"/>
    </location>
</feature>
<dbReference type="InterPro" id="IPR038063">
    <property type="entry name" value="Transpep_catalytic_dom"/>
</dbReference>
<feature type="domain" description="L,D-TPase catalytic" evidence="10">
    <location>
        <begin position="44"/>
        <end position="201"/>
    </location>
</feature>
<evidence type="ECO:0000256" key="7">
    <source>
        <dbReference type="ARBA" id="ARBA00022984"/>
    </source>
</evidence>
<proteinExistence type="inferred from homology"/>
<evidence type="ECO:0000256" key="2">
    <source>
        <dbReference type="ARBA" id="ARBA00005992"/>
    </source>
</evidence>
<dbReference type="SUPFAM" id="SSF141523">
    <property type="entry name" value="L,D-transpeptidase catalytic domain-like"/>
    <property type="match status" value="1"/>
</dbReference>
<name>A0ABX7WNL0_9GAMM</name>
<reference evidence="11 12" key="1">
    <citation type="submission" date="2021-04" db="EMBL/GenBank/DDBJ databases">
        <title>Genomics, taxonomy and metabolism of representatives of sulfur bacteria of the genus Thiothrix: Thiothrix fructosivorans QT, Thiothrix unzii A1T and three new species, Thiothrix subterranea sp. nov., Thiothrix litoralis sp. nov. and 'Candidatus Thiothrix anitrata' sp. nov.</title>
        <authorList>
            <person name="Ravin N.V."/>
            <person name="Smolyakov D."/>
            <person name="Rudenko T.S."/>
            <person name="Mardanov A.V."/>
            <person name="Beletsky A.V."/>
            <person name="Markov N.D."/>
            <person name="Fomenkov A.I."/>
            <person name="Roberts R.J."/>
            <person name="Karnachuk O.V."/>
            <person name="Novikov A."/>
            <person name="Grabovich M.Y."/>
        </authorList>
    </citation>
    <scope>NUCLEOTIDE SEQUENCE [LARGE SCALE GENOMIC DNA]</scope>
    <source>
        <strain evidence="11 12">AS</strain>
    </source>
</reference>
<sequence>MAEDFPMPPLNSLPQAAAVEQGKASVDFIVQDLQRRFPGYSTERVLLVDGIKQKMELIENGQVSQTWVISVAQKGLGSRKGSEQTPTGVHRIAQKIGAGAERGTIFKARQNTGRIAEILTGADERSTGDNVTTRILWLAGMEPNVNKGGNVDSYERYIYIHGTDEEGRLGQGASHGCIRMKNQDVIDLFDLVSEDTLVVITPN</sequence>
<evidence type="ECO:0000256" key="3">
    <source>
        <dbReference type="ARBA" id="ARBA00022676"/>
    </source>
</evidence>
<keyword evidence="4" id="KW-0808">Transferase</keyword>
<evidence type="ECO:0000313" key="12">
    <source>
        <dbReference type="Proteomes" id="UP000672039"/>
    </source>
</evidence>
<keyword evidence="7 9" id="KW-0573">Peptidoglycan synthesis</keyword>
<comment type="pathway">
    <text evidence="1 9">Cell wall biogenesis; peptidoglycan biosynthesis.</text>
</comment>
<keyword evidence="8 9" id="KW-0961">Cell wall biogenesis/degradation</keyword>
<evidence type="ECO:0000256" key="1">
    <source>
        <dbReference type="ARBA" id="ARBA00004752"/>
    </source>
</evidence>
<dbReference type="CDD" id="cd16913">
    <property type="entry name" value="YkuD_like"/>
    <property type="match status" value="1"/>
</dbReference>
<dbReference type="PROSITE" id="PS52029">
    <property type="entry name" value="LD_TPASE"/>
    <property type="match status" value="1"/>
</dbReference>
<keyword evidence="12" id="KW-1185">Reference proteome</keyword>
<comment type="similarity">
    <text evidence="2">Belongs to the YkuD family.</text>
</comment>
<keyword evidence="6 9" id="KW-0133">Cell shape</keyword>
<evidence type="ECO:0000259" key="10">
    <source>
        <dbReference type="PROSITE" id="PS52029"/>
    </source>
</evidence>
<feature type="active site" description="Nucleophile" evidence="9">
    <location>
        <position position="177"/>
    </location>
</feature>
<organism evidence="11 12">
    <name type="scientific">Thiothrix litoralis</name>
    <dbReference type="NCBI Taxonomy" id="2891210"/>
    <lineage>
        <taxon>Bacteria</taxon>
        <taxon>Pseudomonadati</taxon>
        <taxon>Pseudomonadota</taxon>
        <taxon>Gammaproteobacteria</taxon>
        <taxon>Thiotrichales</taxon>
        <taxon>Thiotrichaceae</taxon>
        <taxon>Thiothrix</taxon>
    </lineage>
</organism>
<evidence type="ECO:0000256" key="4">
    <source>
        <dbReference type="ARBA" id="ARBA00022679"/>
    </source>
</evidence>
<keyword evidence="5" id="KW-0378">Hydrolase</keyword>